<dbReference type="Pfam" id="PF07687">
    <property type="entry name" value="M20_dimer"/>
    <property type="match status" value="1"/>
</dbReference>
<dbReference type="InterPro" id="IPR011650">
    <property type="entry name" value="Peptidase_M20_dimer"/>
</dbReference>
<dbReference type="InterPro" id="IPR052030">
    <property type="entry name" value="Peptidase_M20/M20A_hydrolases"/>
</dbReference>
<accession>A0AA94XUU0</accession>
<dbReference type="PANTHER" id="PTHR30575">
    <property type="entry name" value="PEPTIDASE M20"/>
    <property type="match status" value="1"/>
</dbReference>
<dbReference type="EMBL" id="CP102487">
    <property type="protein sequence ID" value="UUX57893.1"/>
    <property type="molecule type" value="Genomic_DNA"/>
</dbReference>
<dbReference type="PANTHER" id="PTHR30575:SF0">
    <property type="entry name" value="XAA-ARG DIPEPTIDASE"/>
    <property type="match status" value="1"/>
</dbReference>
<comment type="similarity">
    <text evidence="1">Belongs to the peptidase M20A family.</text>
</comment>
<dbReference type="AlphaFoldDB" id="A0AA94XUU0"/>
<dbReference type="GO" id="GO:0005737">
    <property type="term" value="C:cytoplasm"/>
    <property type="evidence" value="ECO:0007669"/>
    <property type="project" value="TreeGrafter"/>
</dbReference>
<evidence type="ECO:0000313" key="4">
    <source>
        <dbReference type="Proteomes" id="UP001060018"/>
    </source>
</evidence>
<dbReference type="Gene3D" id="3.30.70.360">
    <property type="match status" value="1"/>
</dbReference>
<dbReference type="Pfam" id="PF01546">
    <property type="entry name" value="Peptidase_M20"/>
    <property type="match status" value="1"/>
</dbReference>
<dbReference type="FunFam" id="3.30.70.360:FF:000004">
    <property type="entry name" value="Peptidase M20 domain-containing protein 2"/>
    <property type="match status" value="1"/>
</dbReference>
<dbReference type="Proteomes" id="UP001060018">
    <property type="component" value="Chromosome"/>
</dbReference>
<protein>
    <recommendedName>
        <fullName evidence="1">Peptidase M20 domain-containing protein 2</fullName>
    </recommendedName>
</protein>
<evidence type="ECO:0000259" key="2">
    <source>
        <dbReference type="Pfam" id="PF07687"/>
    </source>
</evidence>
<evidence type="ECO:0000256" key="1">
    <source>
        <dbReference type="PIRNR" id="PIRNR037226"/>
    </source>
</evidence>
<dbReference type="GO" id="GO:0046657">
    <property type="term" value="P:folic acid catabolic process"/>
    <property type="evidence" value="ECO:0007669"/>
    <property type="project" value="TreeGrafter"/>
</dbReference>
<dbReference type="Gene3D" id="3.40.630.10">
    <property type="entry name" value="Zn peptidases"/>
    <property type="match status" value="1"/>
</dbReference>
<evidence type="ECO:0000313" key="3">
    <source>
        <dbReference type="EMBL" id="UUX57893.1"/>
    </source>
</evidence>
<feature type="domain" description="Peptidase M20 dimerisation" evidence="2">
    <location>
        <begin position="175"/>
        <end position="265"/>
    </location>
</feature>
<dbReference type="InterPro" id="IPR036264">
    <property type="entry name" value="Bact_exopeptidase_dim_dom"/>
</dbReference>
<dbReference type="RefSeq" id="WP_257745334.1">
    <property type="nucleotide sequence ID" value="NZ_CP102487.1"/>
</dbReference>
<dbReference type="GO" id="GO:0071713">
    <property type="term" value="F:para-aminobenzoyl-glutamate hydrolase activity"/>
    <property type="evidence" value="ECO:0007669"/>
    <property type="project" value="TreeGrafter"/>
</dbReference>
<name>A0AA94XUU0_9MICC</name>
<proteinExistence type="inferred from homology"/>
<dbReference type="SUPFAM" id="SSF53187">
    <property type="entry name" value="Zn-dependent exopeptidases"/>
    <property type="match status" value="1"/>
</dbReference>
<dbReference type="PIRSF" id="PIRSF037226">
    <property type="entry name" value="Amidohydrolase_ACY1L2_prd"/>
    <property type="match status" value="1"/>
</dbReference>
<gene>
    <name evidence="3" type="ORF">NUH22_11280</name>
</gene>
<organism evidence="3 4">
    <name type="scientific">Glutamicibacter halophytocola</name>
    <dbReference type="NCBI Taxonomy" id="1933880"/>
    <lineage>
        <taxon>Bacteria</taxon>
        <taxon>Bacillati</taxon>
        <taxon>Actinomycetota</taxon>
        <taxon>Actinomycetes</taxon>
        <taxon>Micrococcales</taxon>
        <taxon>Micrococcaceae</taxon>
        <taxon>Glutamicibacter</taxon>
    </lineage>
</organism>
<dbReference type="InterPro" id="IPR017439">
    <property type="entry name" value="Amidohydrolase"/>
</dbReference>
<dbReference type="SUPFAM" id="SSF55031">
    <property type="entry name" value="Bacterial exopeptidase dimerisation domain"/>
    <property type="match status" value="1"/>
</dbReference>
<sequence>MKKSTEIPILMKLIDGALKNSNRDVVTLSHQIHENPEMSGEEFFARQSTIRLLDRYGFNLDATQPEAPTAFSMRKGTGQLVVTLCVEYDALPNIGHACGHNVNAAASVAAAIALSTICDELDITVHVLGTPAEESHGGKIDLLNDGFFSTSHLAMMVHASGQDTIGNSSLALNAWDITYRGKAAHAAAAPELGTNALDAANIAQHAIALARQQLPMKSIISLIVMQAGHSVNVIPDESTLRIEMRAPNIDQLTVINQKVRNCLTAGAIASGCQLHIQERGNTFAELRQDSFLSSAYATALSERGRQAVFDSTPVASTDMGNVSLAVPSIHPMIGYDVQSASHHSKEFALYGTTAQADTAIIDAAYALAGAVVRAATDTHQRTRLLERIES</sequence>
<dbReference type="InterPro" id="IPR002933">
    <property type="entry name" value="Peptidase_M20"/>
</dbReference>
<dbReference type="InterPro" id="IPR017144">
    <property type="entry name" value="Xaa-Arg_dipeptidase"/>
</dbReference>
<dbReference type="NCBIfam" id="TIGR01891">
    <property type="entry name" value="amidohydrolases"/>
    <property type="match status" value="1"/>
</dbReference>
<reference evidence="3" key="1">
    <citation type="journal article" date="2022" name="Pest Manag. Sci.">
        <title>Glutamicibacter halophytocola-mediated host fitness of potato tuber moth on Solanaceae crops.</title>
        <authorList>
            <person name="Wang W."/>
            <person name="Xiao G."/>
            <person name="Du G."/>
            <person name="Chang L."/>
            <person name="Yang Y."/>
            <person name="Ye J."/>
            <person name="Chen B."/>
        </authorList>
    </citation>
    <scope>NUCLEOTIDE SEQUENCE</scope>
    <source>
        <strain evidence="3">S2</strain>
    </source>
</reference>
<dbReference type="GO" id="GO:0016805">
    <property type="term" value="F:dipeptidase activity"/>
    <property type="evidence" value="ECO:0007669"/>
    <property type="project" value="InterPro"/>
</dbReference>